<organism evidence="1 2">
    <name type="scientific">Pelovirga terrestris</name>
    <dbReference type="NCBI Taxonomy" id="2771352"/>
    <lineage>
        <taxon>Bacteria</taxon>
        <taxon>Pseudomonadati</taxon>
        <taxon>Thermodesulfobacteriota</taxon>
        <taxon>Desulfuromonadia</taxon>
        <taxon>Geobacterales</taxon>
        <taxon>Geobacteraceae</taxon>
        <taxon>Pelovirga</taxon>
    </lineage>
</organism>
<protein>
    <submittedName>
        <fullName evidence="1">Uncharacterized protein</fullName>
    </submittedName>
</protein>
<evidence type="ECO:0000313" key="1">
    <source>
        <dbReference type="EMBL" id="MBD1399447.1"/>
    </source>
</evidence>
<dbReference type="EMBL" id="JACWUN010000002">
    <property type="protein sequence ID" value="MBD1399447.1"/>
    <property type="molecule type" value="Genomic_DNA"/>
</dbReference>
<keyword evidence="2" id="KW-1185">Reference proteome</keyword>
<evidence type="ECO:0000313" key="2">
    <source>
        <dbReference type="Proteomes" id="UP000632828"/>
    </source>
</evidence>
<name>A0A8J6QWT2_9BACT</name>
<dbReference type="AlphaFoldDB" id="A0A8J6QWT2"/>
<comment type="caution">
    <text evidence="1">The sequence shown here is derived from an EMBL/GenBank/DDBJ whole genome shotgun (WGS) entry which is preliminary data.</text>
</comment>
<gene>
    <name evidence="1" type="ORF">ICT70_02050</name>
</gene>
<accession>A0A8J6QWT2</accession>
<sequence>MTGVVPMTVTFRKGEIEAMGMIDKVSYKKSGNDVLVTYLNSLAKGTTMRYTMTGQNSARTELGSLKRIR</sequence>
<reference evidence="1" key="1">
    <citation type="submission" date="2020-09" db="EMBL/GenBank/DDBJ databases">
        <title>Pelobacter alkaliphilus sp. nov., a novel anaerobic arsenate-reducing bacterium from terrestrial mud volcano.</title>
        <authorList>
            <person name="Khomyakova M.A."/>
            <person name="Merkel A.Y."/>
            <person name="Slobodkin A.I."/>
        </authorList>
    </citation>
    <scope>NUCLEOTIDE SEQUENCE</scope>
    <source>
        <strain evidence="1">M08fum</strain>
    </source>
</reference>
<proteinExistence type="predicted"/>
<dbReference type="Proteomes" id="UP000632828">
    <property type="component" value="Unassembled WGS sequence"/>
</dbReference>